<feature type="compositionally biased region" description="Basic and acidic residues" evidence="6">
    <location>
        <begin position="1279"/>
        <end position="1322"/>
    </location>
</feature>
<dbReference type="Proteomes" id="UP000000715">
    <property type="component" value="Unplaced"/>
</dbReference>
<dbReference type="PROSITE" id="PS50023">
    <property type="entry name" value="LIM_DOMAIN_2"/>
    <property type="match status" value="1"/>
</dbReference>
<feature type="compositionally biased region" description="Low complexity" evidence="6">
    <location>
        <begin position="1535"/>
        <end position="1560"/>
    </location>
</feature>
<gene>
    <name evidence="11" type="primary">LMO7</name>
</gene>
<evidence type="ECO:0000256" key="6">
    <source>
        <dbReference type="SAM" id="MobiDB-lite"/>
    </source>
</evidence>
<dbReference type="PROSITE" id="PS00478">
    <property type="entry name" value="LIM_DOMAIN_1"/>
    <property type="match status" value="1"/>
</dbReference>
<dbReference type="GO" id="GO:0030155">
    <property type="term" value="P:regulation of cell adhesion"/>
    <property type="evidence" value="ECO:0007669"/>
    <property type="project" value="InterPro"/>
</dbReference>
<dbReference type="InterPro" id="IPR031865">
    <property type="entry name" value="DUF4757"/>
</dbReference>
<feature type="compositionally biased region" description="Polar residues" evidence="6">
    <location>
        <begin position="942"/>
        <end position="959"/>
    </location>
</feature>
<evidence type="ECO:0000259" key="9">
    <source>
        <dbReference type="PROSITE" id="PS50106"/>
    </source>
</evidence>
<feature type="region of interest" description="Disordered" evidence="6">
    <location>
        <begin position="758"/>
        <end position="847"/>
    </location>
</feature>
<evidence type="ECO:0000256" key="5">
    <source>
        <dbReference type="SAM" id="Coils"/>
    </source>
</evidence>
<feature type="domain" description="PDZ" evidence="9">
    <location>
        <begin position="986"/>
        <end position="1069"/>
    </location>
</feature>
<dbReference type="GO" id="GO:0023051">
    <property type="term" value="P:regulation of signaling"/>
    <property type="evidence" value="ECO:0007669"/>
    <property type="project" value="InterPro"/>
</dbReference>
<dbReference type="SMART" id="SM00132">
    <property type="entry name" value="LIM"/>
    <property type="match status" value="1"/>
</dbReference>
<dbReference type="InterPro" id="IPR003096">
    <property type="entry name" value="SM22_calponin"/>
</dbReference>
<feature type="domain" description="Calponin-homology (CH)" evidence="7">
    <location>
        <begin position="9"/>
        <end position="126"/>
    </location>
</feature>
<accession>A0A8U0S507</accession>
<dbReference type="Gene3D" id="1.10.418.10">
    <property type="entry name" value="Calponin-like domain"/>
    <property type="match status" value="1"/>
</dbReference>
<dbReference type="SUPFAM" id="SSF47576">
    <property type="entry name" value="Calponin-homology domain, CH-domain"/>
    <property type="match status" value="1"/>
</dbReference>
<dbReference type="SMART" id="SM00228">
    <property type="entry name" value="PDZ"/>
    <property type="match status" value="1"/>
</dbReference>
<dbReference type="InterPro" id="IPR036872">
    <property type="entry name" value="CH_dom_sf"/>
</dbReference>
<dbReference type="CTD" id="4008"/>
<feature type="compositionally biased region" description="Basic and acidic residues" evidence="6">
    <location>
        <begin position="1330"/>
        <end position="1352"/>
    </location>
</feature>
<feature type="compositionally biased region" description="Polar residues" evidence="6">
    <location>
        <begin position="1443"/>
        <end position="1459"/>
    </location>
</feature>
<dbReference type="Pfam" id="PF15949">
    <property type="entry name" value="DUF4757"/>
    <property type="match status" value="2"/>
</dbReference>
<dbReference type="InterPro" id="IPR001781">
    <property type="entry name" value="Znf_LIM"/>
</dbReference>
<evidence type="ECO:0000256" key="2">
    <source>
        <dbReference type="ARBA" id="ARBA00022833"/>
    </source>
</evidence>
<feature type="region of interest" description="Disordered" evidence="6">
    <location>
        <begin position="892"/>
        <end position="981"/>
    </location>
</feature>
<feature type="coiled-coil region" evidence="5">
    <location>
        <begin position="1198"/>
        <end position="1248"/>
    </location>
</feature>
<sequence>MEEAGIDCAVAFAEAQRWVEAVTEKNFETKDFRASLENGVLLCDLVNKLKPGVIKKINRLSTPIAGLDNINVFLKACEQIGLKEAQLFHPGDLQDLSNRVTVRQEETDRRVKNVLITLYWLGRKAQSNPYYNGPYLNLKAFENLLGQALTKALEDSSCLKRSGRDSGYGDIWCAERGEFPTSPGNHKREDSFESLDSLGSRSFTSCSSDITLRGGREGCESDTDSEFTSKMQDYNKDDMSYRRISAIEPKSALPFNRFLPNKSRQPSYVPAPLRKKKPDKNEDNRRSWASPVYPEADGTFPSNERRTWGRNVENWPRAQEASRSSCYLEVEEAKTSLPNTIKDDLYVRKLSPVIPNPGNAFDQFLPKCWIPEDVNWKRIKRETYRPWYKEFQGFSQFLLLQALQTYSDDILSSETNIKIDPTAGPRLITRRKNLSSAPGYKRDDLEMSTLDPDLENDDFFVRKTGAFHANPYVLRAFEDFRRFSEQDDPVERDIILQCREGELVLPDLEKDDMIVRRIPAQKKEVPLSGAPDRYQPVPFPEPWTLPPEIQAKFLCVLERTRPPKEKRKSCRVLVPSYRLKKDDMLTRKIQSWQLGTTVPPVSFTPGPCSEADLQKWEAIREASRLRHRKRLMVERLFQKIYGENGSKSMSDVSAEDVQNLRQLRYEEMQKIKSQLKEQDQKWQDDLAKWKDRRKSYTSDLQKKKEEREEIEKQALEKSERSSKTFKEMLQDRESRNQTSTVTLRRRLHSFDDILHEEMLSPTRTMSEASYQSERVEEEGTAYSTEIPKQDATTCAKREDAAAADVHLPSKSPIEEQRPDSFSSQPSLTTQRESTRVSASLPRSYQKTDTARLTSVVTARPFGSQARGISSLPRSYTMDDSWKYNGHVEDAKRTQNSLVSTSVQRPDLSQLVSSKSSERERAEVGEGVMGLPSPTPSYSSLSQDQADTSRATLSSTSGPDLTSEFGEGGSSPQMEDSRSQDQFSDMRISINQTPGSGLDFGFTVKWALSGIFVASVEAGSPAEFSQLQVDDEIIAINNTKFSYKDTKEWEATMANAKETGNLVMDIRRHGKSDWGKDQPSLPFTRHKTLNLTSMATKIIGSPETKWIDTTSGIYNSDKSSSLSITTDFSESLQHSNTESKEMNGIRDESTTFESKASESISLKNLKRRSQFFEQGSSDSVVPDLPVPTLSAPSRWVWDQEEERKRQERWQKEQDRLLQEKYQREQEKLREEWQRAKQEAERENYKYLNEERMVLSSNSMSLPTREPSAAAWDASWGEGSKSSDQEGSRAGDEETREPPKDDAEEDQRKKLQERLALEEERQLREQQCQQEQEQRRREAAQEHARPAEIERETSVKIYQYRRPVDSYDIPKREEKSSGLLPSDRNKSRSTTELDDYPTNKNGGNKYLDQIGSTSSSQRSSKKEQGPSEAELERQQILQEMRKRTSLLNDSSWIRQRSSSVNKEPICLPGIMRRGESLDNLDSPRSNSWKPSPWLNQSSGVRASSSVQDFSRPPPQLVSTSNRAYMRNPSSSIPPPSVGSVKTTTSPSPTPRSHSPSTSQPSSQLRNRSVSGKRVCSYCNNILGKGAAMIIESLGLCYHLHCFKCVACSCDLGGSSSGAEVRIRNHQLYCNDCYLRFKSGRPTAM</sequence>
<dbReference type="PRINTS" id="PR00888">
    <property type="entry name" value="SM22CALPONIN"/>
</dbReference>
<dbReference type="Pfam" id="PF00412">
    <property type="entry name" value="LIM"/>
    <property type="match status" value="1"/>
</dbReference>
<dbReference type="InterPro" id="IPR001478">
    <property type="entry name" value="PDZ"/>
</dbReference>
<dbReference type="PANTHER" id="PTHR46767">
    <property type="entry name" value="LIM DOMAIN ONLY PROTEIN 7"/>
    <property type="match status" value="1"/>
</dbReference>
<organism evidence="10 11">
    <name type="scientific">Mustela putorius furo</name>
    <name type="common">European domestic ferret</name>
    <name type="synonym">Mustela furo</name>
    <dbReference type="NCBI Taxonomy" id="9669"/>
    <lineage>
        <taxon>Eukaryota</taxon>
        <taxon>Metazoa</taxon>
        <taxon>Chordata</taxon>
        <taxon>Craniata</taxon>
        <taxon>Vertebrata</taxon>
        <taxon>Euteleostomi</taxon>
        <taxon>Mammalia</taxon>
        <taxon>Eutheria</taxon>
        <taxon>Laurasiatheria</taxon>
        <taxon>Carnivora</taxon>
        <taxon>Caniformia</taxon>
        <taxon>Musteloidea</taxon>
        <taxon>Mustelidae</taxon>
        <taxon>Mustelinae</taxon>
        <taxon>Mustela</taxon>
    </lineage>
</organism>
<evidence type="ECO:0000256" key="4">
    <source>
        <dbReference type="PROSITE-ProRule" id="PRU00125"/>
    </source>
</evidence>
<evidence type="ECO:0000259" key="8">
    <source>
        <dbReference type="PROSITE" id="PS50023"/>
    </source>
</evidence>
<proteinExistence type="predicted"/>
<evidence type="ECO:0000313" key="11">
    <source>
        <dbReference type="RefSeq" id="XP_044936561.1"/>
    </source>
</evidence>
<feature type="compositionally biased region" description="Polar residues" evidence="6">
    <location>
        <begin position="893"/>
        <end position="903"/>
    </location>
</feature>
<evidence type="ECO:0000313" key="10">
    <source>
        <dbReference type="Proteomes" id="UP000000715"/>
    </source>
</evidence>
<dbReference type="PROSITE" id="PS50021">
    <property type="entry name" value="CH"/>
    <property type="match status" value="1"/>
</dbReference>
<dbReference type="FunFam" id="2.10.110.10:FF:000041">
    <property type="entry name" value="LIM and calponin homology domains 1"/>
    <property type="match status" value="1"/>
</dbReference>
<dbReference type="PROSITE" id="PS50106">
    <property type="entry name" value="PDZ"/>
    <property type="match status" value="1"/>
</dbReference>
<feature type="compositionally biased region" description="Basic and acidic residues" evidence="6">
    <location>
        <begin position="693"/>
        <end position="735"/>
    </location>
</feature>
<keyword evidence="10" id="KW-1185">Reference proteome</keyword>
<protein>
    <submittedName>
        <fullName evidence="11">LIM domain only protein 7 isoform X7</fullName>
    </submittedName>
</protein>
<evidence type="ECO:0000256" key="3">
    <source>
        <dbReference type="ARBA" id="ARBA00023038"/>
    </source>
</evidence>
<dbReference type="RefSeq" id="XP_044936561.1">
    <property type="nucleotide sequence ID" value="XM_045080626.1"/>
</dbReference>
<dbReference type="Pfam" id="PF00307">
    <property type="entry name" value="CH"/>
    <property type="match status" value="1"/>
</dbReference>
<keyword evidence="2 4" id="KW-0862">Zinc</keyword>
<feature type="region of interest" description="Disordered" evidence="6">
    <location>
        <begin position="258"/>
        <end position="305"/>
    </location>
</feature>
<dbReference type="FunFam" id="1.10.418.10:FF:000038">
    <property type="entry name" value="LIM and calponin homology domains-containing protein 1"/>
    <property type="match status" value="1"/>
</dbReference>
<keyword evidence="5" id="KW-0175">Coiled coil</keyword>
<keyword evidence="1 4" id="KW-0479">Metal-binding</keyword>
<dbReference type="SMART" id="SM00033">
    <property type="entry name" value="CH"/>
    <property type="match status" value="1"/>
</dbReference>
<name>A0A8U0S507_MUSPF</name>
<dbReference type="InterPro" id="IPR036034">
    <property type="entry name" value="PDZ_sf"/>
</dbReference>
<feature type="region of interest" description="Disordered" evidence="6">
    <location>
        <begin position="1128"/>
        <end position="1157"/>
    </location>
</feature>
<dbReference type="SUPFAM" id="SSF50156">
    <property type="entry name" value="PDZ domain-like"/>
    <property type="match status" value="1"/>
</dbReference>
<dbReference type="GeneID" id="101685506"/>
<dbReference type="CDD" id="cd21277">
    <property type="entry name" value="CH_LMO7"/>
    <property type="match status" value="1"/>
</dbReference>
<dbReference type="PANTHER" id="PTHR46767:SF1">
    <property type="entry name" value="LIM DOMAIN ONLY PROTEIN 7"/>
    <property type="match status" value="1"/>
</dbReference>
<evidence type="ECO:0000256" key="1">
    <source>
        <dbReference type="ARBA" id="ARBA00022723"/>
    </source>
</evidence>
<evidence type="ECO:0000259" key="7">
    <source>
        <dbReference type="PROSITE" id="PS50021"/>
    </source>
</evidence>
<feature type="region of interest" description="Disordered" evidence="6">
    <location>
        <begin position="693"/>
        <end position="743"/>
    </location>
</feature>
<keyword evidence="3 4" id="KW-0440">LIM domain</keyword>
<dbReference type="GO" id="GO:0080090">
    <property type="term" value="P:regulation of primary metabolic process"/>
    <property type="evidence" value="ECO:0007669"/>
    <property type="project" value="UniProtKB-ARBA"/>
</dbReference>
<feature type="compositionally biased region" description="Polar residues" evidence="6">
    <location>
        <begin position="761"/>
        <end position="772"/>
    </location>
</feature>
<dbReference type="GO" id="GO:0010604">
    <property type="term" value="P:positive regulation of macromolecule metabolic process"/>
    <property type="evidence" value="ECO:0007669"/>
    <property type="project" value="UniProtKB-ARBA"/>
</dbReference>
<feature type="compositionally biased region" description="Basic and acidic residues" evidence="6">
    <location>
        <begin position="1360"/>
        <end position="1374"/>
    </location>
</feature>
<dbReference type="GO" id="GO:0046872">
    <property type="term" value="F:metal ion binding"/>
    <property type="evidence" value="ECO:0007669"/>
    <property type="project" value="UniProtKB-KW"/>
</dbReference>
<dbReference type="InterPro" id="IPR001715">
    <property type="entry name" value="CH_dom"/>
</dbReference>
<feature type="compositionally biased region" description="Basic and acidic residues" evidence="6">
    <location>
        <begin position="1418"/>
        <end position="1431"/>
    </location>
</feature>
<dbReference type="CDD" id="cd08368">
    <property type="entry name" value="LIM"/>
    <property type="match status" value="1"/>
</dbReference>
<dbReference type="CDD" id="cd00136">
    <property type="entry name" value="PDZ_canonical"/>
    <property type="match status" value="1"/>
</dbReference>
<feature type="compositionally biased region" description="Basic and acidic residues" evidence="6">
    <location>
        <begin position="1136"/>
        <end position="1148"/>
    </location>
</feature>
<dbReference type="Gene3D" id="2.10.110.10">
    <property type="entry name" value="Cysteine Rich Protein"/>
    <property type="match status" value="1"/>
</dbReference>
<feature type="region of interest" description="Disordered" evidence="6">
    <location>
        <begin position="1255"/>
        <end position="1565"/>
    </location>
</feature>
<feature type="compositionally biased region" description="Polar residues" evidence="6">
    <location>
        <begin position="819"/>
        <end position="847"/>
    </location>
</feature>
<reference evidence="11" key="1">
    <citation type="submission" date="2025-08" db="UniProtKB">
        <authorList>
            <consortium name="RefSeq"/>
        </authorList>
    </citation>
    <scope>IDENTIFICATION</scope>
    <source>
        <tissue evidence="11">Brain</tissue>
    </source>
</reference>
<dbReference type="Gene3D" id="2.30.42.10">
    <property type="match status" value="1"/>
</dbReference>
<feature type="domain" description="LIM zinc-binding" evidence="8">
    <location>
        <begin position="1571"/>
        <end position="1637"/>
    </location>
</feature>
<dbReference type="Pfam" id="PF00595">
    <property type="entry name" value="PDZ"/>
    <property type="match status" value="1"/>
</dbReference>
<dbReference type="InterPro" id="IPR029978">
    <property type="entry name" value="LMO-7"/>
</dbReference>
<feature type="compositionally biased region" description="Polar residues" evidence="6">
    <location>
        <begin position="1480"/>
        <end position="1506"/>
    </location>
</feature>